<name>A0AAN8PAG2_POLSC</name>
<protein>
    <submittedName>
        <fullName evidence="2">Uncharacterized protein</fullName>
    </submittedName>
</protein>
<dbReference type="EMBL" id="JAWJWE010000038">
    <property type="protein sequence ID" value="KAK6623353.1"/>
    <property type="molecule type" value="Genomic_DNA"/>
</dbReference>
<evidence type="ECO:0000256" key="1">
    <source>
        <dbReference type="SAM" id="MobiDB-lite"/>
    </source>
</evidence>
<feature type="compositionally biased region" description="Polar residues" evidence="1">
    <location>
        <begin position="58"/>
        <end position="69"/>
    </location>
</feature>
<accession>A0AAN8PAG2</accession>
<evidence type="ECO:0000313" key="2">
    <source>
        <dbReference type="EMBL" id="KAK6623353.1"/>
    </source>
</evidence>
<feature type="region of interest" description="Disordered" evidence="1">
    <location>
        <begin position="32"/>
        <end position="82"/>
    </location>
</feature>
<dbReference type="AlphaFoldDB" id="A0AAN8PAG2"/>
<comment type="caution">
    <text evidence="2">The sequence shown here is derived from an EMBL/GenBank/DDBJ whole genome shotgun (WGS) entry which is preliminary data.</text>
</comment>
<reference evidence="2 3" key="1">
    <citation type="submission" date="2023-10" db="EMBL/GenBank/DDBJ databases">
        <title>Genomes of two closely related lineages of the louse Polyplax serrata with different host specificities.</title>
        <authorList>
            <person name="Martinu J."/>
            <person name="Tarabai H."/>
            <person name="Stefka J."/>
            <person name="Hypsa V."/>
        </authorList>
    </citation>
    <scope>NUCLEOTIDE SEQUENCE [LARGE SCALE GENOMIC DNA]</scope>
    <source>
        <strain evidence="2">HR10_N</strain>
    </source>
</reference>
<dbReference type="Proteomes" id="UP001372834">
    <property type="component" value="Unassembled WGS sequence"/>
</dbReference>
<proteinExistence type="predicted"/>
<gene>
    <name evidence="2" type="ORF">RUM43_009205</name>
</gene>
<sequence>MPGGNESVLVETVRSMCHRVKIQFTGRAVAPELVQGPRGEDPEKGWVRSDGQAGTGGVQETANGTTTPKCENPTRRKKRQVD</sequence>
<evidence type="ECO:0000313" key="3">
    <source>
        <dbReference type="Proteomes" id="UP001372834"/>
    </source>
</evidence>
<feature type="compositionally biased region" description="Basic and acidic residues" evidence="1">
    <location>
        <begin position="38"/>
        <end position="47"/>
    </location>
</feature>
<organism evidence="2 3">
    <name type="scientific">Polyplax serrata</name>
    <name type="common">Common mouse louse</name>
    <dbReference type="NCBI Taxonomy" id="468196"/>
    <lineage>
        <taxon>Eukaryota</taxon>
        <taxon>Metazoa</taxon>
        <taxon>Ecdysozoa</taxon>
        <taxon>Arthropoda</taxon>
        <taxon>Hexapoda</taxon>
        <taxon>Insecta</taxon>
        <taxon>Pterygota</taxon>
        <taxon>Neoptera</taxon>
        <taxon>Paraneoptera</taxon>
        <taxon>Psocodea</taxon>
        <taxon>Troctomorpha</taxon>
        <taxon>Phthiraptera</taxon>
        <taxon>Anoplura</taxon>
        <taxon>Polyplacidae</taxon>
        <taxon>Polyplax</taxon>
    </lineage>
</organism>